<dbReference type="GO" id="GO:0008168">
    <property type="term" value="F:methyltransferase activity"/>
    <property type="evidence" value="ECO:0007669"/>
    <property type="project" value="UniProtKB-KW"/>
</dbReference>
<reference evidence="5 6" key="1">
    <citation type="submission" date="2023-08" db="EMBL/GenBank/DDBJ databases">
        <title>Oxalobacteraceae gen .nov., isolated from river sludge outside the plant.</title>
        <authorList>
            <person name="Zhao S.Y."/>
        </authorList>
    </citation>
    <scope>NUCLEOTIDE SEQUENCE [LARGE SCALE GENOMIC DNA]</scope>
    <source>
        <strain evidence="5 6">R-40</strain>
    </source>
</reference>
<accession>A0ABU1BSF2</accession>
<name>A0ABU1BSF2_9BURK</name>
<feature type="domain" description="Methyltransferase" evidence="4">
    <location>
        <begin position="73"/>
        <end position="157"/>
    </location>
</feature>
<dbReference type="CDD" id="cd02440">
    <property type="entry name" value="AdoMet_MTases"/>
    <property type="match status" value="1"/>
</dbReference>
<dbReference type="SUPFAM" id="SSF53335">
    <property type="entry name" value="S-adenosyl-L-methionine-dependent methyltransferases"/>
    <property type="match status" value="1"/>
</dbReference>
<evidence type="ECO:0000313" key="5">
    <source>
        <dbReference type="EMBL" id="MDQ9171877.1"/>
    </source>
</evidence>
<dbReference type="PANTHER" id="PTHR13610:SF11">
    <property type="entry name" value="METHYLTRANSFERASE DOMAIN-CONTAINING PROTEIN"/>
    <property type="match status" value="1"/>
</dbReference>
<evidence type="ECO:0000256" key="3">
    <source>
        <dbReference type="ARBA" id="ARBA00022691"/>
    </source>
</evidence>
<keyword evidence="1 5" id="KW-0489">Methyltransferase</keyword>
<sequence>MPGHHNDYLISAARRKLLRACFSVVGASLFASIARSQALPSGRLDVPYEPTPQPMVERMLAIAGVNAGDLLYDLGCGDGRIVITAAKKYGARGVGIDLDPQRIQEAQANARLAQVEDKVKFQVGDLFNTDFSAATVVTLFLWPHINRKLRPELWRQLRVGTRVVSYVWDMGAEWPPERTETINGKKIHYWTIGPEEKRLAAGI</sequence>
<dbReference type="InterPro" id="IPR026170">
    <property type="entry name" value="FAM173A/B"/>
</dbReference>
<gene>
    <name evidence="5" type="ORF">Q8A64_15795</name>
</gene>
<evidence type="ECO:0000259" key="4">
    <source>
        <dbReference type="Pfam" id="PF13649"/>
    </source>
</evidence>
<dbReference type="EMBL" id="JAUYVH010000013">
    <property type="protein sequence ID" value="MDQ9171877.1"/>
    <property type="molecule type" value="Genomic_DNA"/>
</dbReference>
<dbReference type="Gene3D" id="3.40.50.150">
    <property type="entry name" value="Vaccinia Virus protein VP39"/>
    <property type="match status" value="1"/>
</dbReference>
<keyword evidence="6" id="KW-1185">Reference proteome</keyword>
<evidence type="ECO:0000313" key="6">
    <source>
        <dbReference type="Proteomes" id="UP001225596"/>
    </source>
</evidence>
<keyword evidence="3" id="KW-0949">S-adenosyl-L-methionine</keyword>
<dbReference type="InterPro" id="IPR029063">
    <property type="entry name" value="SAM-dependent_MTases_sf"/>
</dbReference>
<dbReference type="GO" id="GO:0032259">
    <property type="term" value="P:methylation"/>
    <property type="evidence" value="ECO:0007669"/>
    <property type="project" value="UniProtKB-KW"/>
</dbReference>
<keyword evidence="2 5" id="KW-0808">Transferase</keyword>
<evidence type="ECO:0000256" key="1">
    <source>
        <dbReference type="ARBA" id="ARBA00022603"/>
    </source>
</evidence>
<comment type="caution">
    <text evidence="5">The sequence shown here is derived from an EMBL/GenBank/DDBJ whole genome shotgun (WGS) entry which is preliminary data.</text>
</comment>
<dbReference type="PANTHER" id="PTHR13610">
    <property type="entry name" value="METHYLTRANSFERASE DOMAIN-CONTAINING PROTEIN"/>
    <property type="match status" value="1"/>
</dbReference>
<organism evidence="5 6">
    <name type="scientific">Keguizhuia sedimenti</name>
    <dbReference type="NCBI Taxonomy" id="3064264"/>
    <lineage>
        <taxon>Bacteria</taxon>
        <taxon>Pseudomonadati</taxon>
        <taxon>Pseudomonadota</taxon>
        <taxon>Betaproteobacteria</taxon>
        <taxon>Burkholderiales</taxon>
        <taxon>Oxalobacteraceae</taxon>
        <taxon>Keguizhuia</taxon>
    </lineage>
</organism>
<dbReference type="InterPro" id="IPR041698">
    <property type="entry name" value="Methyltransf_25"/>
</dbReference>
<dbReference type="RefSeq" id="WP_338437847.1">
    <property type="nucleotide sequence ID" value="NZ_JAUYVH010000013.1"/>
</dbReference>
<dbReference type="Pfam" id="PF13649">
    <property type="entry name" value="Methyltransf_25"/>
    <property type="match status" value="1"/>
</dbReference>
<dbReference type="EC" id="2.1.-.-" evidence="5"/>
<proteinExistence type="predicted"/>
<protein>
    <submittedName>
        <fullName evidence="5">Class I SAM-dependent methyltransferase</fullName>
        <ecNumber evidence="5">2.1.-.-</ecNumber>
    </submittedName>
</protein>
<evidence type="ECO:0000256" key="2">
    <source>
        <dbReference type="ARBA" id="ARBA00022679"/>
    </source>
</evidence>
<dbReference type="Proteomes" id="UP001225596">
    <property type="component" value="Unassembled WGS sequence"/>
</dbReference>